<dbReference type="PANTHER" id="PTHR34310">
    <property type="entry name" value="DUF427 DOMAIN PROTEIN (AFU_ORTHOLOGUE AFUA_3G02220)"/>
    <property type="match status" value="1"/>
</dbReference>
<accession>Q2SNZ2</accession>
<dbReference type="eggNOG" id="COG2343">
    <property type="taxonomic scope" value="Bacteria"/>
</dbReference>
<dbReference type="HOGENOM" id="CLU_126578_1_1_6"/>
<proteinExistence type="predicted"/>
<reference evidence="2 3" key="1">
    <citation type="journal article" date="2005" name="Nucleic Acids Res.">
        <title>Genomic blueprint of Hahella chejuensis, a marine microbe producing an algicidal agent.</title>
        <authorList>
            <person name="Jeong H."/>
            <person name="Yim J.H."/>
            <person name="Lee C."/>
            <person name="Choi S.-H."/>
            <person name="Park Y.K."/>
            <person name="Yoon S.H."/>
            <person name="Hur C.-G."/>
            <person name="Kang H.-Y."/>
            <person name="Kim D."/>
            <person name="Lee H.H."/>
            <person name="Park K.H."/>
            <person name="Park S.-H."/>
            <person name="Park H.-S."/>
            <person name="Lee H.K."/>
            <person name="Oh T.K."/>
            <person name="Kim J.F."/>
        </authorList>
    </citation>
    <scope>NUCLEOTIDE SEQUENCE [LARGE SCALE GENOMIC DNA]</scope>
    <source>
        <strain evidence="2 3">KCTC 2396</strain>
    </source>
</reference>
<evidence type="ECO:0000259" key="1">
    <source>
        <dbReference type="Pfam" id="PF04248"/>
    </source>
</evidence>
<dbReference type="KEGG" id="hch:HCH_00734"/>
<protein>
    <submittedName>
        <fullName evidence="2">Uncharacterized protein conserved in bacteria</fullName>
    </submittedName>
</protein>
<evidence type="ECO:0000313" key="3">
    <source>
        <dbReference type="Proteomes" id="UP000000238"/>
    </source>
</evidence>
<sequence length="94" mass="10598">MKAIWNGAVIAECENTIILEGNHYFPPSAIRSEYFKPSDTRTVCGWKGTACYYDIEVEGSTNRDAAWYYPTASETASNIQNYVAFWRGVTIEEG</sequence>
<dbReference type="PANTHER" id="PTHR34310:SF5">
    <property type="entry name" value="DUF427 DOMAIN PROTEIN (AFU_ORTHOLOGUE AFUA_3G02220)"/>
    <property type="match status" value="1"/>
</dbReference>
<dbReference type="Pfam" id="PF04248">
    <property type="entry name" value="NTP_transf_9"/>
    <property type="match status" value="1"/>
</dbReference>
<dbReference type="Proteomes" id="UP000000238">
    <property type="component" value="Chromosome"/>
</dbReference>
<dbReference type="Gene3D" id="2.170.150.40">
    <property type="entry name" value="Domain of unknown function (DUF427)"/>
    <property type="match status" value="1"/>
</dbReference>
<dbReference type="EMBL" id="CP000155">
    <property type="protein sequence ID" value="ABC27632.1"/>
    <property type="molecule type" value="Genomic_DNA"/>
</dbReference>
<keyword evidence="3" id="KW-1185">Reference proteome</keyword>
<dbReference type="AlphaFoldDB" id="Q2SNZ2"/>
<organism evidence="2 3">
    <name type="scientific">Hahella chejuensis (strain KCTC 2396)</name>
    <dbReference type="NCBI Taxonomy" id="349521"/>
    <lineage>
        <taxon>Bacteria</taxon>
        <taxon>Pseudomonadati</taxon>
        <taxon>Pseudomonadota</taxon>
        <taxon>Gammaproteobacteria</taxon>
        <taxon>Oceanospirillales</taxon>
        <taxon>Hahellaceae</taxon>
        <taxon>Hahella</taxon>
    </lineage>
</organism>
<dbReference type="OrthoDB" id="4565346at2"/>
<dbReference type="InterPro" id="IPR038694">
    <property type="entry name" value="DUF427_sf"/>
</dbReference>
<dbReference type="RefSeq" id="WP_011394709.1">
    <property type="nucleotide sequence ID" value="NC_007645.1"/>
</dbReference>
<evidence type="ECO:0000313" key="2">
    <source>
        <dbReference type="EMBL" id="ABC27632.1"/>
    </source>
</evidence>
<name>Q2SNZ2_HAHCH</name>
<dbReference type="STRING" id="349521.HCH_00734"/>
<gene>
    <name evidence="2" type="ordered locus">HCH_00734</name>
</gene>
<feature type="domain" description="DUF427" evidence="1">
    <location>
        <begin position="1"/>
        <end position="87"/>
    </location>
</feature>
<dbReference type="InterPro" id="IPR007361">
    <property type="entry name" value="DUF427"/>
</dbReference>